<name>A0ABV1ZQZ7_9ACTN</name>
<accession>A0ABV1ZQZ7</accession>
<sequence>MEHEALFDLPTPNPVPVVMCLDAQWYELMWNGHKTHEFRRRFLTGAPTQWFVYLTAPESRLCAVIDLDVAIEGNPQEIAQIAERMRPGNGATVEPYLARGGREVGYAMPIRRVRQFPGFAAVELEQMLEGFHPPQGYVLVDNHPGWRAVCDKLLSSPVLRETTPSPAP</sequence>
<reference evidence="1 2" key="1">
    <citation type="submission" date="2024-06" db="EMBL/GenBank/DDBJ databases">
        <authorList>
            <person name="Bataeva Y.V."/>
            <person name="Grigorian L.N."/>
            <person name="Solomentsev V.I."/>
        </authorList>
    </citation>
    <scope>NUCLEOTIDE SEQUENCE [LARGE SCALE GENOMIC DNA]</scope>
    <source>
        <strain evidence="2">SCPM-O-B-12605 (RCAM04882)</strain>
    </source>
</reference>
<dbReference type="Proteomes" id="UP001432401">
    <property type="component" value="Unassembled WGS sequence"/>
</dbReference>
<dbReference type="EMBL" id="JBEQNB010000002">
    <property type="protein sequence ID" value="MES0833121.1"/>
    <property type="molecule type" value="Genomic_DNA"/>
</dbReference>
<protein>
    <recommendedName>
        <fullName evidence="3">Transcriptional regulator</fullName>
    </recommendedName>
</protein>
<evidence type="ECO:0000313" key="2">
    <source>
        <dbReference type="Proteomes" id="UP001432401"/>
    </source>
</evidence>
<dbReference type="RefSeq" id="WP_344177295.1">
    <property type="nucleotide sequence ID" value="NZ_JBEQNA010000001.1"/>
</dbReference>
<keyword evidence="2" id="KW-1185">Reference proteome</keyword>
<evidence type="ECO:0008006" key="3">
    <source>
        <dbReference type="Google" id="ProtNLM"/>
    </source>
</evidence>
<comment type="caution">
    <text evidence="1">The sequence shown here is derived from an EMBL/GenBank/DDBJ whole genome shotgun (WGS) entry which is preliminary data.</text>
</comment>
<evidence type="ECO:0000313" key="1">
    <source>
        <dbReference type="EMBL" id="MES0833121.1"/>
    </source>
</evidence>
<proteinExistence type="predicted"/>
<organism evidence="1 2">
    <name type="scientific">Nocardiopsis tropica</name>
    <dbReference type="NCBI Taxonomy" id="109330"/>
    <lineage>
        <taxon>Bacteria</taxon>
        <taxon>Bacillati</taxon>
        <taxon>Actinomycetota</taxon>
        <taxon>Actinomycetes</taxon>
        <taxon>Streptosporangiales</taxon>
        <taxon>Nocardiopsidaceae</taxon>
        <taxon>Nocardiopsis</taxon>
    </lineage>
</organism>
<gene>
    <name evidence="1" type="ORF">ABUK86_05005</name>
</gene>